<protein>
    <submittedName>
        <fullName evidence="7">Heme ABC transporter ATP-binding protein</fullName>
    </submittedName>
</protein>
<comment type="caution">
    <text evidence="7">The sequence shown here is derived from an EMBL/GenBank/DDBJ whole genome shotgun (WGS) entry which is preliminary data.</text>
</comment>
<keyword evidence="4" id="KW-1278">Translocase</keyword>
<keyword evidence="2" id="KW-0547">Nucleotide-binding</keyword>
<dbReference type="GO" id="GO:0005524">
    <property type="term" value="F:ATP binding"/>
    <property type="evidence" value="ECO:0007669"/>
    <property type="project" value="UniProtKB-KW"/>
</dbReference>
<gene>
    <name evidence="7" type="ORF">LJ739_06540</name>
</gene>
<dbReference type="Proteomes" id="UP001520878">
    <property type="component" value="Unassembled WGS sequence"/>
</dbReference>
<evidence type="ECO:0000256" key="4">
    <source>
        <dbReference type="ARBA" id="ARBA00022967"/>
    </source>
</evidence>
<dbReference type="Pfam" id="PF00005">
    <property type="entry name" value="ABC_tran"/>
    <property type="match status" value="1"/>
</dbReference>
<evidence type="ECO:0000313" key="8">
    <source>
        <dbReference type="Proteomes" id="UP001520878"/>
    </source>
</evidence>
<dbReference type="InterPro" id="IPR003593">
    <property type="entry name" value="AAA+_ATPase"/>
</dbReference>
<name>A0ABS8G5X2_9ALTE</name>
<dbReference type="PROSITE" id="PS50893">
    <property type="entry name" value="ABC_TRANSPORTER_2"/>
    <property type="match status" value="1"/>
</dbReference>
<dbReference type="RefSeq" id="WP_229158269.1">
    <property type="nucleotide sequence ID" value="NZ_JAJEWP010000001.1"/>
</dbReference>
<dbReference type="PANTHER" id="PTHR42794">
    <property type="entry name" value="HEMIN IMPORT ATP-BINDING PROTEIN HMUV"/>
    <property type="match status" value="1"/>
</dbReference>
<evidence type="ECO:0000313" key="7">
    <source>
        <dbReference type="EMBL" id="MCC2615893.1"/>
    </source>
</evidence>
<evidence type="ECO:0000256" key="1">
    <source>
        <dbReference type="ARBA" id="ARBA00022448"/>
    </source>
</evidence>
<dbReference type="SMART" id="SM00382">
    <property type="entry name" value="AAA"/>
    <property type="match status" value="1"/>
</dbReference>
<accession>A0ABS8G5X2</accession>
<dbReference type="PANTHER" id="PTHR42794:SF1">
    <property type="entry name" value="HEMIN IMPORT ATP-BINDING PROTEIN HMUV"/>
    <property type="match status" value="1"/>
</dbReference>
<dbReference type="CDD" id="cd03214">
    <property type="entry name" value="ABC_Iron-Siderophores_B12_Hemin"/>
    <property type="match status" value="1"/>
</dbReference>
<evidence type="ECO:0000259" key="6">
    <source>
        <dbReference type="PROSITE" id="PS50893"/>
    </source>
</evidence>
<sequence>MLEVCGLSVTRHHRTLLNNINVCFRPGELWVILGENGAGKSTLLSAISGLTPYDGEVRFHQRGLDRWADKALAQQRAFMQQQHALPFGFSLPELVAMGRTPHDETADHRWQQALHYLEALQLLNLTDRHTDNLSGGELQRVHFARCLTQVNGLSDDCQGRLLLLDEPTSALDLHHQHRVLNHTRTFVDKGNTAVVILHDLNLASCYADHIMLLKQGELLAMGSTAEVLTQNTLMDAYHTPMHISQHPTLNRPIIFSEPQEYPYAKNGTE</sequence>
<feature type="domain" description="ABC transporter" evidence="6">
    <location>
        <begin position="2"/>
        <end position="240"/>
    </location>
</feature>
<dbReference type="InterPro" id="IPR003439">
    <property type="entry name" value="ABC_transporter-like_ATP-bd"/>
</dbReference>
<keyword evidence="8" id="KW-1185">Reference proteome</keyword>
<dbReference type="NCBIfam" id="NF010068">
    <property type="entry name" value="PRK13548.1"/>
    <property type="match status" value="1"/>
</dbReference>
<dbReference type="Gene3D" id="3.40.50.300">
    <property type="entry name" value="P-loop containing nucleotide triphosphate hydrolases"/>
    <property type="match status" value="1"/>
</dbReference>
<evidence type="ECO:0000256" key="3">
    <source>
        <dbReference type="ARBA" id="ARBA00022840"/>
    </source>
</evidence>
<evidence type="ECO:0000256" key="2">
    <source>
        <dbReference type="ARBA" id="ARBA00022741"/>
    </source>
</evidence>
<proteinExistence type="predicted"/>
<evidence type="ECO:0000256" key="5">
    <source>
        <dbReference type="ARBA" id="ARBA00037066"/>
    </source>
</evidence>
<keyword evidence="1" id="KW-0813">Transport</keyword>
<reference evidence="7 8" key="1">
    <citation type="submission" date="2021-10" db="EMBL/GenBank/DDBJ databases">
        <title>Draft genome of Aestuariibacter halophilus JC2043.</title>
        <authorList>
            <person name="Emsley S.A."/>
            <person name="Pfannmuller K.M."/>
            <person name="Ushijima B."/>
            <person name="Saw J.H."/>
            <person name="Videau P."/>
        </authorList>
    </citation>
    <scope>NUCLEOTIDE SEQUENCE [LARGE SCALE GENOMIC DNA]</scope>
    <source>
        <strain evidence="7 8">JC2043</strain>
    </source>
</reference>
<dbReference type="SUPFAM" id="SSF52540">
    <property type="entry name" value="P-loop containing nucleoside triphosphate hydrolases"/>
    <property type="match status" value="1"/>
</dbReference>
<keyword evidence="3 7" id="KW-0067">ATP-binding</keyword>
<dbReference type="InterPro" id="IPR027417">
    <property type="entry name" value="P-loop_NTPase"/>
</dbReference>
<organism evidence="7 8">
    <name type="scientific">Fluctibacter halophilus</name>
    <dbReference type="NCBI Taxonomy" id="226011"/>
    <lineage>
        <taxon>Bacteria</taxon>
        <taxon>Pseudomonadati</taxon>
        <taxon>Pseudomonadota</taxon>
        <taxon>Gammaproteobacteria</taxon>
        <taxon>Alteromonadales</taxon>
        <taxon>Alteromonadaceae</taxon>
        <taxon>Fluctibacter</taxon>
    </lineage>
</organism>
<comment type="function">
    <text evidence="5">Part of the ABC transporter complex HmuTUV involved in hemin import. Responsible for energy coupling to the transport system.</text>
</comment>
<dbReference type="EMBL" id="JAJEWP010000001">
    <property type="protein sequence ID" value="MCC2615893.1"/>
    <property type="molecule type" value="Genomic_DNA"/>
</dbReference>